<keyword evidence="9" id="KW-1185">Reference proteome</keyword>
<dbReference type="GO" id="GO:0000981">
    <property type="term" value="F:DNA-binding transcription factor activity, RNA polymerase II-specific"/>
    <property type="evidence" value="ECO:0007669"/>
    <property type="project" value="InterPro"/>
</dbReference>
<dbReference type="GeneID" id="59347327"/>
<dbReference type="PANTHER" id="PTHR47338">
    <property type="entry name" value="ZN(II)2CYS6 TRANSCRIPTION FACTOR (EUROFUNG)-RELATED"/>
    <property type="match status" value="1"/>
</dbReference>
<dbReference type="Pfam" id="PF00172">
    <property type="entry name" value="Zn_clus"/>
    <property type="match status" value="1"/>
</dbReference>
<dbReference type="CDD" id="cd12148">
    <property type="entry name" value="fungal_TF_MHR"/>
    <property type="match status" value="1"/>
</dbReference>
<evidence type="ECO:0000256" key="1">
    <source>
        <dbReference type="ARBA" id="ARBA00004123"/>
    </source>
</evidence>
<reference evidence="8" key="1">
    <citation type="submission" date="2020-05" db="EMBL/GenBank/DDBJ databases">
        <title>Mycena genomes resolve the evolution of fungal bioluminescence.</title>
        <authorList>
            <person name="Tsai I.J."/>
        </authorList>
    </citation>
    <scope>NUCLEOTIDE SEQUENCE</scope>
    <source>
        <strain evidence="8">171206Taipei</strain>
    </source>
</reference>
<dbReference type="RefSeq" id="XP_037218053.1">
    <property type="nucleotide sequence ID" value="XM_037364811.1"/>
</dbReference>
<dbReference type="InterPro" id="IPR001138">
    <property type="entry name" value="Zn2Cys6_DnaBD"/>
</dbReference>
<dbReference type="EMBL" id="JACAZF010000007">
    <property type="protein sequence ID" value="KAF7298665.1"/>
    <property type="molecule type" value="Genomic_DNA"/>
</dbReference>
<keyword evidence="5" id="KW-0539">Nucleus</keyword>
<dbReference type="CDD" id="cd00067">
    <property type="entry name" value="GAL4"/>
    <property type="match status" value="1"/>
</dbReference>
<comment type="caution">
    <text evidence="8">The sequence shown here is derived from an EMBL/GenBank/DDBJ whole genome shotgun (WGS) entry which is preliminary data.</text>
</comment>
<evidence type="ECO:0000256" key="3">
    <source>
        <dbReference type="ARBA" id="ARBA00023015"/>
    </source>
</evidence>
<feature type="domain" description="Zn(2)-C6 fungal-type" evidence="7">
    <location>
        <begin position="14"/>
        <end position="48"/>
    </location>
</feature>
<dbReference type="InterPro" id="IPR050815">
    <property type="entry name" value="TF_fung"/>
</dbReference>
<evidence type="ECO:0000313" key="9">
    <source>
        <dbReference type="Proteomes" id="UP000636479"/>
    </source>
</evidence>
<proteinExistence type="predicted"/>
<dbReference type="OrthoDB" id="5600212at2759"/>
<evidence type="ECO:0000256" key="4">
    <source>
        <dbReference type="ARBA" id="ARBA00023163"/>
    </source>
</evidence>
<evidence type="ECO:0000256" key="6">
    <source>
        <dbReference type="SAM" id="MobiDB-lite"/>
    </source>
</evidence>
<dbReference type="AlphaFoldDB" id="A0A8H6SH19"/>
<keyword evidence="3" id="KW-0805">Transcription regulation</keyword>
<comment type="subcellular location">
    <subcellularLocation>
        <location evidence="1">Nucleus</location>
    </subcellularLocation>
</comment>
<evidence type="ECO:0000259" key="7">
    <source>
        <dbReference type="PROSITE" id="PS50048"/>
    </source>
</evidence>
<dbReference type="Proteomes" id="UP000636479">
    <property type="component" value="Unassembled WGS sequence"/>
</dbReference>
<dbReference type="PANTHER" id="PTHR47338:SF29">
    <property type="entry name" value="ZN(2)-C6 FUNGAL-TYPE DOMAIN-CONTAINING PROTEIN"/>
    <property type="match status" value="1"/>
</dbReference>
<keyword evidence="2" id="KW-0479">Metal-binding</keyword>
<dbReference type="GO" id="GO:0008270">
    <property type="term" value="F:zinc ion binding"/>
    <property type="evidence" value="ECO:0007669"/>
    <property type="project" value="InterPro"/>
</dbReference>
<dbReference type="InterPro" id="IPR036864">
    <property type="entry name" value="Zn2-C6_fun-type_DNA-bd_sf"/>
</dbReference>
<dbReference type="PROSITE" id="PS50048">
    <property type="entry name" value="ZN2_CY6_FUNGAL_2"/>
    <property type="match status" value="1"/>
</dbReference>
<accession>A0A8H6SH19</accession>
<protein>
    <recommendedName>
        <fullName evidence="7">Zn(2)-C6 fungal-type domain-containing protein</fullName>
    </recommendedName>
</protein>
<dbReference type="SUPFAM" id="SSF57701">
    <property type="entry name" value="Zn2/Cys6 DNA-binding domain"/>
    <property type="match status" value="1"/>
</dbReference>
<organism evidence="8 9">
    <name type="scientific">Mycena indigotica</name>
    <dbReference type="NCBI Taxonomy" id="2126181"/>
    <lineage>
        <taxon>Eukaryota</taxon>
        <taxon>Fungi</taxon>
        <taxon>Dikarya</taxon>
        <taxon>Basidiomycota</taxon>
        <taxon>Agaricomycotina</taxon>
        <taxon>Agaricomycetes</taxon>
        <taxon>Agaricomycetidae</taxon>
        <taxon>Agaricales</taxon>
        <taxon>Marasmiineae</taxon>
        <taxon>Mycenaceae</taxon>
        <taxon>Mycena</taxon>
    </lineage>
</organism>
<dbReference type="GO" id="GO:0005634">
    <property type="term" value="C:nucleus"/>
    <property type="evidence" value="ECO:0007669"/>
    <property type="project" value="UniProtKB-SubCell"/>
</dbReference>
<name>A0A8H6SH19_9AGAR</name>
<keyword evidence="4" id="KW-0804">Transcription</keyword>
<gene>
    <name evidence="8" type="ORF">MIND_00813700</name>
</gene>
<sequence>MTASHLPNIQRGGACSNCRRRKLRCDGDRPSCSQCLNRPPRSKQPCQFEQERAHGHQTPSQMQGTIKTLLSKVHDLERSRVSPTPEPDEAQILDFQEPTPEIAAELITAFLEKFAHSGHFFLDLTRFAQSALLPLPFGHPSRPSPALLSVIYLWGSLLSTSIPHHSNDSTKTFLCVTLQNLPADIRGFAIHPKLVLETIQAEILLSIYYLHSALPTQGRYHAATAASLAISAGLHILRRVPIPNHCLSNPQFPVSESLLPPTEDPIEAVERIDAFWATVIVNNCWVAVQGSPSAIPGDMTVDTPWPGGILVGATLSRFLKGQETDGETSTSLALFSKASVLLERVCSLNAGRMLDDSVVRSALDNRLSAFQSSLTPPTPIASDRALVFAHAFSDLAILRFHSPHLRNSEHSRYQALAAATRMVSVVSLATWGDPLYAPICSAACAVFLDELASLRSTHANPSVLPEYQQTEQNLKWTMNTMRNFATSSPIFQRCVAAMQ</sequence>
<evidence type="ECO:0000313" key="8">
    <source>
        <dbReference type="EMBL" id="KAF7298665.1"/>
    </source>
</evidence>
<feature type="region of interest" description="Disordered" evidence="6">
    <location>
        <begin position="36"/>
        <end position="63"/>
    </location>
</feature>
<evidence type="ECO:0000256" key="5">
    <source>
        <dbReference type="ARBA" id="ARBA00023242"/>
    </source>
</evidence>
<evidence type="ECO:0000256" key="2">
    <source>
        <dbReference type="ARBA" id="ARBA00022723"/>
    </source>
</evidence>
<dbReference type="Gene3D" id="4.10.240.10">
    <property type="entry name" value="Zn(2)-C6 fungal-type DNA-binding domain"/>
    <property type="match status" value="1"/>
</dbReference>